<evidence type="ECO:0000313" key="7">
    <source>
        <dbReference type="EMBL" id="GER42229.1"/>
    </source>
</evidence>
<accession>A0A5A7QAF3</accession>
<dbReference type="InterPro" id="IPR015300">
    <property type="entry name" value="DNA-bd_pseudobarrel_sf"/>
</dbReference>
<dbReference type="GO" id="GO:0005634">
    <property type="term" value="C:nucleus"/>
    <property type="evidence" value="ECO:0007669"/>
    <property type="project" value="UniProtKB-SubCell"/>
</dbReference>
<dbReference type="SUPFAM" id="SSF101936">
    <property type="entry name" value="DNA-binding pseudobarrel domain"/>
    <property type="match status" value="1"/>
</dbReference>
<dbReference type="SMART" id="SM01019">
    <property type="entry name" value="B3"/>
    <property type="match status" value="1"/>
</dbReference>
<dbReference type="Proteomes" id="UP000325081">
    <property type="component" value="Unassembled WGS sequence"/>
</dbReference>
<gene>
    <name evidence="7" type="ORF">STAS_18993</name>
</gene>
<keyword evidence="4" id="KW-0804">Transcription</keyword>
<dbReference type="PROSITE" id="PS50863">
    <property type="entry name" value="B3"/>
    <property type="match status" value="1"/>
</dbReference>
<keyword evidence="8" id="KW-1185">Reference proteome</keyword>
<evidence type="ECO:0000259" key="6">
    <source>
        <dbReference type="PROSITE" id="PS50863"/>
    </source>
</evidence>
<evidence type="ECO:0000256" key="2">
    <source>
        <dbReference type="ARBA" id="ARBA00023015"/>
    </source>
</evidence>
<reference evidence="8" key="1">
    <citation type="journal article" date="2019" name="Curr. Biol.">
        <title>Genome Sequence of Striga asiatica Provides Insight into the Evolution of Plant Parasitism.</title>
        <authorList>
            <person name="Yoshida S."/>
            <person name="Kim S."/>
            <person name="Wafula E.K."/>
            <person name="Tanskanen J."/>
            <person name="Kim Y.M."/>
            <person name="Honaas L."/>
            <person name="Yang Z."/>
            <person name="Spallek T."/>
            <person name="Conn C.E."/>
            <person name="Ichihashi Y."/>
            <person name="Cheong K."/>
            <person name="Cui S."/>
            <person name="Der J.P."/>
            <person name="Gundlach H."/>
            <person name="Jiao Y."/>
            <person name="Hori C."/>
            <person name="Ishida J.K."/>
            <person name="Kasahara H."/>
            <person name="Kiba T."/>
            <person name="Kim M.S."/>
            <person name="Koo N."/>
            <person name="Laohavisit A."/>
            <person name="Lee Y.H."/>
            <person name="Lumba S."/>
            <person name="McCourt P."/>
            <person name="Mortimer J.C."/>
            <person name="Mutuku J.M."/>
            <person name="Nomura T."/>
            <person name="Sasaki-Sekimoto Y."/>
            <person name="Seto Y."/>
            <person name="Wang Y."/>
            <person name="Wakatake T."/>
            <person name="Sakakibara H."/>
            <person name="Demura T."/>
            <person name="Yamaguchi S."/>
            <person name="Yoneyama K."/>
            <person name="Manabe R.I."/>
            <person name="Nelson D.C."/>
            <person name="Schulman A.H."/>
            <person name="Timko M.P."/>
            <person name="dePamphilis C.W."/>
            <person name="Choi D."/>
            <person name="Shirasu K."/>
        </authorList>
    </citation>
    <scope>NUCLEOTIDE SEQUENCE [LARGE SCALE GENOMIC DNA]</scope>
    <source>
        <strain evidence="8">cv. UVA1</strain>
    </source>
</reference>
<keyword evidence="2" id="KW-0805">Transcription regulation</keyword>
<dbReference type="GO" id="GO:0003677">
    <property type="term" value="F:DNA binding"/>
    <property type="evidence" value="ECO:0007669"/>
    <property type="project" value="UniProtKB-KW"/>
</dbReference>
<feature type="domain" description="TF-B3" evidence="6">
    <location>
        <begin position="18"/>
        <end position="112"/>
    </location>
</feature>
<dbReference type="PANTHER" id="PTHR31920:SF122">
    <property type="entry name" value="B3 DOMAIN-CONTAINING PROTEIN REM23"/>
    <property type="match status" value="1"/>
</dbReference>
<comment type="caution">
    <text evidence="7">The sequence shown here is derived from an EMBL/GenBank/DDBJ whole genome shotgun (WGS) entry which is preliminary data.</text>
</comment>
<evidence type="ECO:0000313" key="8">
    <source>
        <dbReference type="Proteomes" id="UP000325081"/>
    </source>
</evidence>
<proteinExistence type="predicted"/>
<evidence type="ECO:0000256" key="3">
    <source>
        <dbReference type="ARBA" id="ARBA00023125"/>
    </source>
</evidence>
<keyword evidence="5" id="KW-0539">Nucleus</keyword>
<dbReference type="Pfam" id="PF02362">
    <property type="entry name" value="B3"/>
    <property type="match status" value="1"/>
</dbReference>
<evidence type="ECO:0000256" key="1">
    <source>
        <dbReference type="ARBA" id="ARBA00004123"/>
    </source>
</evidence>
<dbReference type="CDD" id="cd10017">
    <property type="entry name" value="B3_DNA"/>
    <property type="match status" value="1"/>
</dbReference>
<comment type="subcellular location">
    <subcellularLocation>
        <location evidence="1">Nucleus</location>
    </subcellularLocation>
</comment>
<name>A0A5A7QAF3_STRAF</name>
<dbReference type="EMBL" id="BKCP01006294">
    <property type="protein sequence ID" value="GER42229.1"/>
    <property type="molecule type" value="Genomic_DNA"/>
</dbReference>
<organism evidence="7 8">
    <name type="scientific">Striga asiatica</name>
    <name type="common">Asiatic witchweed</name>
    <name type="synonym">Buchnera asiatica</name>
    <dbReference type="NCBI Taxonomy" id="4170"/>
    <lineage>
        <taxon>Eukaryota</taxon>
        <taxon>Viridiplantae</taxon>
        <taxon>Streptophyta</taxon>
        <taxon>Embryophyta</taxon>
        <taxon>Tracheophyta</taxon>
        <taxon>Spermatophyta</taxon>
        <taxon>Magnoliopsida</taxon>
        <taxon>eudicotyledons</taxon>
        <taxon>Gunneridae</taxon>
        <taxon>Pentapetalae</taxon>
        <taxon>asterids</taxon>
        <taxon>lamiids</taxon>
        <taxon>Lamiales</taxon>
        <taxon>Orobanchaceae</taxon>
        <taxon>Buchnereae</taxon>
        <taxon>Striga</taxon>
    </lineage>
</organism>
<evidence type="ECO:0000256" key="4">
    <source>
        <dbReference type="ARBA" id="ARBA00023163"/>
    </source>
</evidence>
<dbReference type="PANTHER" id="PTHR31920">
    <property type="entry name" value="B3 DOMAIN-CONTAINING"/>
    <property type="match status" value="1"/>
</dbReference>
<dbReference type="InterPro" id="IPR050655">
    <property type="entry name" value="Plant_B3_domain"/>
</dbReference>
<dbReference type="Gene3D" id="2.40.330.10">
    <property type="entry name" value="DNA-binding pseudobarrel domain"/>
    <property type="match status" value="1"/>
</dbReference>
<sequence length="122" mass="14145">MAEHNKLEKNNMETPDKRPCFYKIIWLTNCTNLRIPPKFERHLPPNIEKSETATLKTPNGNWNVKLVRKPDGIYFMSGWKKFVRCQSLGQAEFLIFKYNGSLSFDVVFYDPNGCGRNYGPGP</sequence>
<dbReference type="InterPro" id="IPR003340">
    <property type="entry name" value="B3_DNA-bd"/>
</dbReference>
<keyword evidence="3" id="KW-0238">DNA-binding</keyword>
<evidence type="ECO:0000256" key="5">
    <source>
        <dbReference type="ARBA" id="ARBA00023242"/>
    </source>
</evidence>
<dbReference type="OrthoDB" id="912105at2759"/>
<dbReference type="AlphaFoldDB" id="A0A5A7QAF3"/>
<protein>
    <submittedName>
        <fullName evidence="7">B3 domain-containing protein</fullName>
    </submittedName>
</protein>